<dbReference type="InterPro" id="IPR006913">
    <property type="entry name" value="CENP-V/GFA"/>
</dbReference>
<evidence type="ECO:0000256" key="1">
    <source>
        <dbReference type="ARBA" id="ARBA00005495"/>
    </source>
</evidence>
<evidence type="ECO:0000313" key="6">
    <source>
        <dbReference type="Proteomes" id="UP000035287"/>
    </source>
</evidence>
<dbReference type="AlphaFoldDB" id="A0A0G3XF53"/>
<dbReference type="InterPro" id="IPR011057">
    <property type="entry name" value="Mss4-like_sf"/>
</dbReference>
<organism evidence="5 6">
    <name type="scientific">Croceicoccus naphthovorans</name>
    <dbReference type="NCBI Taxonomy" id="1348774"/>
    <lineage>
        <taxon>Bacteria</taxon>
        <taxon>Pseudomonadati</taxon>
        <taxon>Pseudomonadota</taxon>
        <taxon>Alphaproteobacteria</taxon>
        <taxon>Sphingomonadales</taxon>
        <taxon>Erythrobacteraceae</taxon>
        <taxon>Croceicoccus</taxon>
    </lineage>
</organism>
<keyword evidence="4" id="KW-0456">Lyase</keyword>
<comment type="similarity">
    <text evidence="1">Belongs to the Gfa family.</text>
</comment>
<proteinExistence type="inferred from homology"/>
<keyword evidence="3" id="KW-0862">Zinc</keyword>
<evidence type="ECO:0000256" key="4">
    <source>
        <dbReference type="ARBA" id="ARBA00023239"/>
    </source>
</evidence>
<name>A0A0G3XF53_9SPHN</name>
<dbReference type="RefSeq" id="WP_047819925.1">
    <property type="nucleotide sequence ID" value="NZ_CP011770.1"/>
</dbReference>
<dbReference type="KEGG" id="cna:AB433_03415"/>
<dbReference type="EMBL" id="CP011770">
    <property type="protein sequence ID" value="AKM09234.1"/>
    <property type="molecule type" value="Genomic_DNA"/>
</dbReference>
<dbReference type="PROSITE" id="PS51891">
    <property type="entry name" value="CENP_V_GFA"/>
    <property type="match status" value="1"/>
</dbReference>
<dbReference type="OrthoDB" id="7186766at2"/>
<dbReference type="PATRIC" id="fig|1348774.3.peg.713"/>
<protein>
    <submittedName>
        <fullName evidence="5">Aldehyde-activating protein</fullName>
    </submittedName>
</protein>
<gene>
    <name evidence="5" type="ORF">AB433_03415</name>
</gene>
<evidence type="ECO:0000256" key="3">
    <source>
        <dbReference type="ARBA" id="ARBA00022833"/>
    </source>
</evidence>
<dbReference type="Pfam" id="PF04828">
    <property type="entry name" value="GFA"/>
    <property type="match status" value="1"/>
</dbReference>
<accession>A0A0G3XF53</accession>
<dbReference type="PANTHER" id="PTHR33337">
    <property type="entry name" value="GFA DOMAIN-CONTAINING PROTEIN"/>
    <property type="match status" value="1"/>
</dbReference>
<sequence length="158" mass="17433">MGYQGGCECGAVRYRLEDRPFAVHCCHCRSCQRESGAAFALNGLIEAEKVTILQGEPERVQTPSDSGKGQSVARCPTCKVAVWSHYGGMGEKGSFVRIGTLDDPNSCPPDLHIFTRSKQDWVNLSDGAPAYDVYYSKSEYDTLFGPDRAARYRKLRGV</sequence>
<dbReference type="STRING" id="1348774.AB433_03415"/>
<dbReference type="Proteomes" id="UP000035287">
    <property type="component" value="Chromosome"/>
</dbReference>
<dbReference type="PANTHER" id="PTHR33337:SF33">
    <property type="entry name" value="CENP-V_GFA DOMAIN-CONTAINING PROTEIN"/>
    <property type="match status" value="1"/>
</dbReference>
<dbReference type="GO" id="GO:0046872">
    <property type="term" value="F:metal ion binding"/>
    <property type="evidence" value="ECO:0007669"/>
    <property type="project" value="UniProtKB-KW"/>
</dbReference>
<dbReference type="Gene3D" id="3.90.1590.10">
    <property type="entry name" value="glutathione-dependent formaldehyde- activating enzyme (gfa)"/>
    <property type="match status" value="1"/>
</dbReference>
<keyword evidence="6" id="KW-1185">Reference proteome</keyword>
<reference evidence="5 6" key="1">
    <citation type="submission" date="2015-06" db="EMBL/GenBank/DDBJ databases">
        <authorList>
            <person name="Zeng Y."/>
            <person name="Huang Y."/>
        </authorList>
    </citation>
    <scope>NUCLEOTIDE SEQUENCE [LARGE SCALE GENOMIC DNA]</scope>
    <source>
        <strain evidence="5 6">PQ-2</strain>
    </source>
</reference>
<dbReference type="GO" id="GO:0016846">
    <property type="term" value="F:carbon-sulfur lyase activity"/>
    <property type="evidence" value="ECO:0007669"/>
    <property type="project" value="InterPro"/>
</dbReference>
<evidence type="ECO:0000313" key="5">
    <source>
        <dbReference type="EMBL" id="AKM09234.1"/>
    </source>
</evidence>
<dbReference type="SUPFAM" id="SSF51316">
    <property type="entry name" value="Mss4-like"/>
    <property type="match status" value="1"/>
</dbReference>
<evidence type="ECO:0000256" key="2">
    <source>
        <dbReference type="ARBA" id="ARBA00022723"/>
    </source>
</evidence>
<keyword evidence="2" id="KW-0479">Metal-binding</keyword>